<organism evidence="1 2">
    <name type="scientific">Arsukibacterium indicum</name>
    <dbReference type="NCBI Taxonomy" id="2848612"/>
    <lineage>
        <taxon>Bacteria</taxon>
        <taxon>Pseudomonadati</taxon>
        <taxon>Pseudomonadota</taxon>
        <taxon>Gammaproteobacteria</taxon>
        <taxon>Chromatiales</taxon>
        <taxon>Chromatiaceae</taxon>
        <taxon>Arsukibacterium</taxon>
    </lineage>
</organism>
<proteinExistence type="predicted"/>
<accession>A0ABS6MHD0</accession>
<dbReference type="Proteomes" id="UP000704611">
    <property type="component" value="Unassembled WGS sequence"/>
</dbReference>
<protein>
    <submittedName>
        <fullName evidence="1">Uncharacterized protein</fullName>
    </submittedName>
</protein>
<evidence type="ECO:0000313" key="1">
    <source>
        <dbReference type="EMBL" id="MBV2128197.1"/>
    </source>
</evidence>
<dbReference type="RefSeq" id="WP_217667294.1">
    <property type="nucleotide sequence ID" value="NZ_JAHRID010000001.1"/>
</dbReference>
<name>A0ABS6MHD0_9GAMM</name>
<dbReference type="EMBL" id="JAHRID010000001">
    <property type="protein sequence ID" value="MBV2128197.1"/>
    <property type="molecule type" value="Genomic_DNA"/>
</dbReference>
<comment type="caution">
    <text evidence="1">The sequence shown here is derived from an EMBL/GenBank/DDBJ whole genome shotgun (WGS) entry which is preliminary data.</text>
</comment>
<evidence type="ECO:0000313" key="2">
    <source>
        <dbReference type="Proteomes" id="UP000704611"/>
    </source>
</evidence>
<sequence length="110" mass="12766">MKRLTISKSSDVKELEKTVMRAEQDFLEASKEYHAARLKLAHALLAEGKGYRSENYRVVREGQAKKQLFDWKSYAIENGISMKVINRYMRNTYHNRRLTVSRINKSGGAV</sequence>
<reference evidence="1 2" key="1">
    <citation type="submission" date="2021-06" db="EMBL/GenBank/DDBJ databases">
        <title>Rheinheimera indica sp. nov., isolated from deep-sea sediment.</title>
        <authorList>
            <person name="Wang Z."/>
            <person name="Zhang X.-Y."/>
        </authorList>
    </citation>
    <scope>NUCLEOTIDE SEQUENCE [LARGE SCALE GENOMIC DNA]</scope>
    <source>
        <strain evidence="1 2">SM2107</strain>
    </source>
</reference>
<keyword evidence="2" id="KW-1185">Reference proteome</keyword>
<gene>
    <name evidence="1" type="ORF">KQY15_03685</name>
</gene>